<feature type="domain" description="GFO/IDH/MocA-like oxidoreductase" evidence="2">
    <location>
        <begin position="151"/>
        <end position="277"/>
    </location>
</feature>
<dbReference type="PANTHER" id="PTHR43708">
    <property type="entry name" value="CONSERVED EXPRESSED OXIDOREDUCTASE (EUROFUNG)"/>
    <property type="match status" value="1"/>
</dbReference>
<dbReference type="GO" id="GO:0000166">
    <property type="term" value="F:nucleotide binding"/>
    <property type="evidence" value="ECO:0007669"/>
    <property type="project" value="InterPro"/>
</dbReference>
<dbReference type="Pfam" id="PF22725">
    <property type="entry name" value="GFO_IDH_MocA_C3"/>
    <property type="match status" value="1"/>
</dbReference>
<feature type="domain" description="Gfo/Idh/MocA-like oxidoreductase N-terminal" evidence="1">
    <location>
        <begin position="7"/>
        <end position="138"/>
    </location>
</feature>
<dbReference type="Pfam" id="PF01408">
    <property type="entry name" value="GFO_IDH_MocA"/>
    <property type="match status" value="1"/>
</dbReference>
<evidence type="ECO:0000313" key="3">
    <source>
        <dbReference type="EMBL" id="ADE55945.1"/>
    </source>
</evidence>
<dbReference type="EMBL" id="CP001998">
    <property type="protein sequence ID" value="ADE55945.1"/>
    <property type="molecule type" value="Genomic_DNA"/>
</dbReference>
<dbReference type="InterPro" id="IPR055170">
    <property type="entry name" value="GFO_IDH_MocA-like_dom"/>
</dbReference>
<dbReference type="SUPFAM" id="SSF51735">
    <property type="entry name" value="NAD(P)-binding Rossmann-fold domains"/>
    <property type="match status" value="1"/>
</dbReference>
<dbReference type="AlphaFoldDB" id="D5ERA1"/>
<dbReference type="Gene3D" id="3.40.50.720">
    <property type="entry name" value="NAD(P)-binding Rossmann-like Domain"/>
    <property type="match status" value="1"/>
</dbReference>
<reference evidence="3 4" key="1">
    <citation type="journal article" date="2010" name="Stand. Genomic Sci.">
        <title>Complete genome sequence of Coraliomargarita akajimensis type strain (04OKA010-24).</title>
        <authorList>
            <person name="Mavromatis K."/>
            <person name="Abt B."/>
            <person name="Brambilla E."/>
            <person name="Lapidus A."/>
            <person name="Copeland A."/>
            <person name="Deshpande S."/>
            <person name="Nolan M."/>
            <person name="Lucas S."/>
            <person name="Tice H."/>
            <person name="Cheng J.F."/>
            <person name="Han C."/>
            <person name="Detter J.C."/>
            <person name="Woyke T."/>
            <person name="Goodwin L."/>
            <person name="Pitluck S."/>
            <person name="Held B."/>
            <person name="Brettin T."/>
            <person name="Tapia R."/>
            <person name="Ivanova N."/>
            <person name="Mikhailova N."/>
            <person name="Pati A."/>
            <person name="Liolios K."/>
            <person name="Chen A."/>
            <person name="Palaniappan K."/>
            <person name="Land M."/>
            <person name="Hauser L."/>
            <person name="Chang Y.J."/>
            <person name="Jeffries C.D."/>
            <person name="Rohde M."/>
            <person name="Goker M."/>
            <person name="Bristow J."/>
            <person name="Eisen J.A."/>
            <person name="Markowitz V."/>
            <person name="Hugenholtz P."/>
            <person name="Klenk H.P."/>
            <person name="Kyrpides N.C."/>
        </authorList>
    </citation>
    <scope>NUCLEOTIDE SEQUENCE [LARGE SCALE GENOMIC DNA]</scope>
    <source>
        <strain evidence="4">DSM 45221 / IAM 15411 / JCM 23193 / KCTC 12865</strain>
    </source>
</reference>
<evidence type="ECO:0000259" key="2">
    <source>
        <dbReference type="Pfam" id="PF22725"/>
    </source>
</evidence>
<organism evidence="3 4">
    <name type="scientific">Coraliomargarita akajimensis (strain DSM 45221 / IAM 15411 / JCM 23193 / KCTC 12865 / 04OKA010-24)</name>
    <dbReference type="NCBI Taxonomy" id="583355"/>
    <lineage>
        <taxon>Bacteria</taxon>
        <taxon>Pseudomonadati</taxon>
        <taxon>Verrucomicrobiota</taxon>
        <taxon>Opitutia</taxon>
        <taxon>Puniceicoccales</taxon>
        <taxon>Coraliomargaritaceae</taxon>
        <taxon>Coraliomargarita</taxon>
    </lineage>
</organism>
<evidence type="ECO:0000313" key="4">
    <source>
        <dbReference type="Proteomes" id="UP000000925"/>
    </source>
</evidence>
<dbReference type="Gene3D" id="3.30.360.10">
    <property type="entry name" value="Dihydrodipicolinate Reductase, domain 2"/>
    <property type="match status" value="1"/>
</dbReference>
<protein>
    <submittedName>
        <fullName evidence="3">Oxidoreductase domain protein</fullName>
    </submittedName>
</protein>
<gene>
    <name evidence="3" type="ordered locus">Caka_2932</name>
</gene>
<dbReference type="STRING" id="583355.Caka_2932"/>
<dbReference type="Proteomes" id="UP000000925">
    <property type="component" value="Chromosome"/>
</dbReference>
<dbReference type="InterPro" id="IPR036291">
    <property type="entry name" value="NAD(P)-bd_dom_sf"/>
</dbReference>
<proteinExistence type="predicted"/>
<dbReference type="eggNOG" id="COG0673">
    <property type="taxonomic scope" value="Bacteria"/>
</dbReference>
<keyword evidence="4" id="KW-1185">Reference proteome</keyword>
<dbReference type="KEGG" id="caa:Caka_2932"/>
<dbReference type="RefSeq" id="WP_013044663.1">
    <property type="nucleotide sequence ID" value="NC_014008.1"/>
</dbReference>
<sequence length="395" mass="43474">MSSKQPLKVGMVGGGGGAFIANPHQKAIHFDGTRKVHSVALHPDPKIAMDEANSWAYPVKGYESYDAMIEEQKNLPEDERLDYILVVTPNFVHFDPAYKALEAGIPVMCEKPLTVNLEESEKLVAKAKEKNIPFAVAHTYVGHWSSWFSRYIVESGLLGEVRWVDSYYLQGWLADKLEDTGQQQAAWRTDPKRAGASGAGGDIGIHALEQLRFVTGLDVTEVSAHCECMVPGRPIDDHFTVYGKLSNGGKCMVRASQICHGHLNDLGIVVAGTKGLLKWRQEDAEAVTICLPGQPDRTYWRGAVSPNDGFLGDVPQELLDEPTIPSGHVEGLHDAFARLHREFEKDVRAWQAGEAWNCDGSRYANVEDGRMGLAFIDAAVTSHQNNNAWTPVDLG</sequence>
<dbReference type="OrthoDB" id="9815825at2"/>
<dbReference type="SUPFAM" id="SSF55347">
    <property type="entry name" value="Glyceraldehyde-3-phosphate dehydrogenase-like, C-terminal domain"/>
    <property type="match status" value="1"/>
</dbReference>
<evidence type="ECO:0000259" key="1">
    <source>
        <dbReference type="Pfam" id="PF01408"/>
    </source>
</evidence>
<dbReference type="PANTHER" id="PTHR43708:SF3">
    <property type="entry name" value="OXIDOREDUCTASE"/>
    <property type="match status" value="1"/>
</dbReference>
<dbReference type="HOGENOM" id="CLU_023194_17_1_0"/>
<accession>D5ERA1</accession>
<dbReference type="InterPro" id="IPR000683">
    <property type="entry name" value="Gfo/Idh/MocA-like_OxRdtase_N"/>
</dbReference>
<name>D5ERA1_CORAD</name>
<dbReference type="InterPro" id="IPR051317">
    <property type="entry name" value="Gfo/Idh/MocA_oxidoreduct"/>
</dbReference>